<organism evidence="1 2">
    <name type="scientific">Leptonychotes weddellii</name>
    <name type="common">Weddell seal</name>
    <name type="synonym">Otaria weddellii</name>
    <dbReference type="NCBI Taxonomy" id="9713"/>
    <lineage>
        <taxon>Eukaryota</taxon>
        <taxon>Metazoa</taxon>
        <taxon>Chordata</taxon>
        <taxon>Craniata</taxon>
        <taxon>Vertebrata</taxon>
        <taxon>Euteleostomi</taxon>
        <taxon>Mammalia</taxon>
        <taxon>Eutheria</taxon>
        <taxon>Laurasiatheria</taxon>
        <taxon>Carnivora</taxon>
        <taxon>Caniformia</taxon>
        <taxon>Pinnipedia</taxon>
        <taxon>Phocidae</taxon>
        <taxon>Monachinae</taxon>
        <taxon>Lobodontini</taxon>
        <taxon>Leptonychotes</taxon>
    </lineage>
</organism>
<evidence type="ECO:0000313" key="2">
    <source>
        <dbReference type="RefSeq" id="XP_030890220.1"/>
    </source>
</evidence>
<dbReference type="OrthoDB" id="16729at2759"/>
<dbReference type="Proteomes" id="UP000245341">
    <property type="component" value="Unplaced"/>
</dbReference>
<gene>
    <name evidence="2" type="primary">DCTN3</name>
</gene>
<evidence type="ECO:0000313" key="1">
    <source>
        <dbReference type="Proteomes" id="UP000245341"/>
    </source>
</evidence>
<dbReference type="InterPro" id="IPR009991">
    <property type="entry name" value="DCTN3"/>
</dbReference>
<dbReference type="KEGG" id="lww:102734289"/>
<dbReference type="RefSeq" id="XP_030890220.1">
    <property type="nucleotide sequence ID" value="XM_031034360.1"/>
</dbReference>
<dbReference type="AlphaFoldDB" id="A0A7F8R9Y6"/>
<sequence length="143" mass="15796">MAAVTDVQRLQARVEELERWVYGSGGPRGSRKVADGLVKVQVALGNIASKRERVKILYKKIEDLIKYLDPEYIDRISIPDASKLQFILAGSAGQCVHMNLGIMDCGGSWAQRWPLCQSSHGYSSGSCCLEFWPGSGLRPEVIL</sequence>
<dbReference type="CTD" id="11258"/>
<reference evidence="2" key="1">
    <citation type="submission" date="2025-08" db="UniProtKB">
        <authorList>
            <consortium name="RefSeq"/>
        </authorList>
    </citation>
    <scope>IDENTIFICATION</scope>
    <source>
        <tissue evidence="2">Liver</tissue>
    </source>
</reference>
<dbReference type="PANTHER" id="PTHR28360">
    <property type="entry name" value="DYNACTIN SUBUNIT 3"/>
    <property type="match status" value="1"/>
</dbReference>
<name>A0A7F8R9Y6_LEPWE</name>
<dbReference type="GO" id="GO:0061640">
    <property type="term" value="P:cytoskeleton-dependent cytokinesis"/>
    <property type="evidence" value="ECO:0007669"/>
    <property type="project" value="InterPro"/>
</dbReference>
<proteinExistence type="predicted"/>
<keyword evidence="1" id="KW-1185">Reference proteome</keyword>
<dbReference type="Pfam" id="PF07426">
    <property type="entry name" value="Dynactin_p22"/>
    <property type="match status" value="1"/>
</dbReference>
<protein>
    <submittedName>
        <fullName evidence="2">Dynactin subunit 3</fullName>
    </submittedName>
</protein>
<dbReference type="PANTHER" id="PTHR28360:SF1">
    <property type="entry name" value="DYNACTIN SUBUNIT 3"/>
    <property type="match status" value="1"/>
</dbReference>
<dbReference type="GO" id="GO:0005869">
    <property type="term" value="C:dynactin complex"/>
    <property type="evidence" value="ECO:0007669"/>
    <property type="project" value="InterPro"/>
</dbReference>
<accession>A0A7F8R9Y6</accession>
<dbReference type="GeneID" id="102734289"/>